<dbReference type="InterPro" id="IPR052131">
    <property type="entry name" value="ATRX_domain-containing"/>
</dbReference>
<evidence type="ECO:0000256" key="15">
    <source>
        <dbReference type="SAM" id="MobiDB-lite"/>
    </source>
</evidence>
<feature type="compositionally biased region" description="Acidic residues" evidence="15">
    <location>
        <begin position="746"/>
        <end position="756"/>
    </location>
</feature>
<keyword evidence="10" id="KW-0067">ATP-binding</keyword>
<dbReference type="PANTHER" id="PTHR46357:SF1">
    <property type="entry name" value="TRANSCRIPTIONAL REGULATOR ATRX"/>
    <property type="match status" value="1"/>
</dbReference>
<dbReference type="GO" id="GO:0005524">
    <property type="term" value="F:ATP binding"/>
    <property type="evidence" value="ECO:0007669"/>
    <property type="project" value="UniProtKB-KW"/>
</dbReference>
<dbReference type="GO" id="GO:0016787">
    <property type="term" value="F:hydrolase activity"/>
    <property type="evidence" value="ECO:0007669"/>
    <property type="project" value="UniProtKB-KW"/>
</dbReference>
<dbReference type="PANTHER" id="PTHR46357">
    <property type="entry name" value="TRANSCRIPTIONAL REGULATOR ATRX"/>
    <property type="match status" value="1"/>
</dbReference>
<evidence type="ECO:0000259" key="16">
    <source>
        <dbReference type="PROSITE" id="PS51194"/>
    </source>
</evidence>
<evidence type="ECO:0000256" key="9">
    <source>
        <dbReference type="ARBA" id="ARBA00022833"/>
    </source>
</evidence>
<comment type="similarity">
    <text evidence="2">Belongs to the SNF2/RAD54 helicase family.</text>
</comment>
<dbReference type="GO" id="GO:0031490">
    <property type="term" value="F:chromatin DNA binding"/>
    <property type="evidence" value="ECO:0007669"/>
    <property type="project" value="TreeGrafter"/>
</dbReference>
<dbReference type="GO" id="GO:0006281">
    <property type="term" value="P:DNA repair"/>
    <property type="evidence" value="ECO:0007669"/>
    <property type="project" value="UniProtKB-KW"/>
</dbReference>
<evidence type="ECO:0000256" key="13">
    <source>
        <dbReference type="ARBA" id="ARBA00023242"/>
    </source>
</evidence>
<keyword evidence="7" id="KW-0863">Zinc-finger</keyword>
<dbReference type="InterPro" id="IPR049730">
    <property type="entry name" value="SNF2/RAD54-like_C"/>
</dbReference>
<evidence type="ECO:0000256" key="14">
    <source>
        <dbReference type="ARBA" id="ARBA00047995"/>
    </source>
</evidence>
<feature type="compositionally biased region" description="Low complexity" evidence="15">
    <location>
        <begin position="670"/>
        <end position="682"/>
    </location>
</feature>
<evidence type="ECO:0000256" key="7">
    <source>
        <dbReference type="ARBA" id="ARBA00022771"/>
    </source>
</evidence>
<evidence type="ECO:0000256" key="8">
    <source>
        <dbReference type="ARBA" id="ARBA00022801"/>
    </source>
</evidence>
<keyword evidence="8" id="KW-0378">Hydrolase</keyword>
<gene>
    <name evidence="18" type="primary">Nfu_g_1_005308</name>
</gene>
<dbReference type="EC" id="3.6.4.12" evidence="3"/>
<dbReference type="GO" id="GO:0008270">
    <property type="term" value="F:zinc ion binding"/>
    <property type="evidence" value="ECO:0007669"/>
    <property type="project" value="UniProtKB-KW"/>
</dbReference>
<feature type="compositionally biased region" description="Basic and acidic residues" evidence="15">
    <location>
        <begin position="117"/>
        <end position="133"/>
    </location>
</feature>
<dbReference type="Gene3D" id="3.30.40.10">
    <property type="entry name" value="Zinc/RING finger domain, C3HC4 (zinc finger)"/>
    <property type="match status" value="1"/>
</dbReference>
<dbReference type="CDD" id="cd18793">
    <property type="entry name" value="SF2_C_SNF"/>
    <property type="match status" value="1"/>
</dbReference>
<evidence type="ECO:0000259" key="17">
    <source>
        <dbReference type="PROSITE" id="PS51533"/>
    </source>
</evidence>
<feature type="compositionally biased region" description="Basic and acidic residues" evidence="15">
    <location>
        <begin position="499"/>
        <end position="518"/>
    </location>
</feature>
<dbReference type="PROSITE" id="PS51194">
    <property type="entry name" value="HELICASE_CTER"/>
    <property type="match status" value="1"/>
</dbReference>
<dbReference type="InterPro" id="IPR025766">
    <property type="entry name" value="ADD"/>
</dbReference>
<dbReference type="Pfam" id="PF26143">
    <property type="entry name" value="ATRX_C"/>
    <property type="match status" value="1"/>
</dbReference>
<feature type="region of interest" description="Disordered" evidence="15">
    <location>
        <begin position="107"/>
        <end position="143"/>
    </location>
</feature>
<dbReference type="GO" id="GO:0005634">
    <property type="term" value="C:nucleus"/>
    <property type="evidence" value="ECO:0007669"/>
    <property type="project" value="UniProtKB-SubCell"/>
</dbReference>
<feature type="domain" description="Helicase C-terminal" evidence="16">
    <location>
        <begin position="765"/>
        <end position="943"/>
    </location>
</feature>
<dbReference type="InterPro" id="IPR027417">
    <property type="entry name" value="P-loop_NTPase"/>
</dbReference>
<reference evidence="18" key="2">
    <citation type="submission" date="2016-06" db="EMBL/GenBank/DDBJ databases">
        <title>The genome of a short-lived fish provides insights into sex chromosome evolution and the genetic control of aging.</title>
        <authorList>
            <person name="Reichwald K."/>
            <person name="Felder M."/>
            <person name="Petzold A."/>
            <person name="Koch P."/>
            <person name="Groth M."/>
            <person name="Platzer M."/>
        </authorList>
    </citation>
    <scope>NUCLEOTIDE SEQUENCE</scope>
    <source>
        <tissue evidence="18">Brain</tissue>
    </source>
</reference>
<evidence type="ECO:0000256" key="6">
    <source>
        <dbReference type="ARBA" id="ARBA00022763"/>
    </source>
</evidence>
<evidence type="ECO:0000256" key="12">
    <source>
        <dbReference type="ARBA" id="ARBA00023204"/>
    </source>
</evidence>
<dbReference type="GO" id="GO:0006338">
    <property type="term" value="P:chromatin remodeling"/>
    <property type="evidence" value="ECO:0007669"/>
    <property type="project" value="TreeGrafter"/>
</dbReference>
<dbReference type="GO" id="GO:0003678">
    <property type="term" value="F:DNA helicase activity"/>
    <property type="evidence" value="ECO:0007669"/>
    <property type="project" value="UniProtKB-EC"/>
</dbReference>
<proteinExistence type="inferred from homology"/>
<feature type="region of interest" description="Disordered" evidence="15">
    <location>
        <begin position="438"/>
        <end position="463"/>
    </location>
</feature>
<comment type="subcellular location">
    <subcellularLocation>
        <location evidence="1">Nucleus</location>
    </subcellularLocation>
</comment>
<evidence type="ECO:0000256" key="5">
    <source>
        <dbReference type="ARBA" id="ARBA00022741"/>
    </source>
</evidence>
<dbReference type="SUPFAM" id="SSF52540">
    <property type="entry name" value="P-loop containing nucleoside triphosphate hydrolases"/>
    <property type="match status" value="1"/>
</dbReference>
<keyword evidence="12" id="KW-0234">DNA repair</keyword>
<evidence type="ECO:0000256" key="11">
    <source>
        <dbReference type="ARBA" id="ARBA00023125"/>
    </source>
</evidence>
<dbReference type="PROSITE" id="PS51533">
    <property type="entry name" value="ADD"/>
    <property type="match status" value="1"/>
</dbReference>
<organism evidence="18">
    <name type="scientific">Nothobranchius korthausae</name>
    <dbReference type="NCBI Taxonomy" id="1143690"/>
    <lineage>
        <taxon>Eukaryota</taxon>
        <taxon>Metazoa</taxon>
        <taxon>Chordata</taxon>
        <taxon>Craniata</taxon>
        <taxon>Vertebrata</taxon>
        <taxon>Euteleostomi</taxon>
        <taxon>Actinopterygii</taxon>
        <taxon>Neopterygii</taxon>
        <taxon>Teleostei</taxon>
        <taxon>Neoteleostei</taxon>
        <taxon>Acanthomorphata</taxon>
        <taxon>Ovalentaria</taxon>
        <taxon>Atherinomorphae</taxon>
        <taxon>Cyprinodontiformes</taxon>
        <taxon>Nothobranchiidae</taxon>
        <taxon>Nothobranchius</taxon>
    </lineage>
</organism>
<evidence type="ECO:0000313" key="18">
    <source>
        <dbReference type="EMBL" id="SBQ73458.1"/>
    </source>
</evidence>
<dbReference type="InterPro" id="IPR011011">
    <property type="entry name" value="Znf_FYVE_PHD"/>
</dbReference>
<evidence type="ECO:0000256" key="2">
    <source>
        <dbReference type="ARBA" id="ARBA00007025"/>
    </source>
</evidence>
<name>A0A1A8GR30_9TELE</name>
<dbReference type="EMBL" id="HAEC01005381">
    <property type="protein sequence ID" value="SBQ73458.1"/>
    <property type="molecule type" value="Transcribed_RNA"/>
</dbReference>
<keyword evidence="9" id="KW-0862">Zinc</keyword>
<dbReference type="Pfam" id="PF17981">
    <property type="entry name" value="ADD_ATRX"/>
    <property type="match status" value="1"/>
</dbReference>
<protein>
    <recommendedName>
        <fullName evidence="3">DNA helicase</fullName>
        <ecNumber evidence="3">3.6.4.12</ecNumber>
    </recommendedName>
</protein>
<accession>A0A1A8GR30</accession>
<evidence type="ECO:0000256" key="10">
    <source>
        <dbReference type="ARBA" id="ARBA00022840"/>
    </source>
</evidence>
<dbReference type="InterPro" id="IPR058901">
    <property type="entry name" value="ATRX_C"/>
</dbReference>
<dbReference type="GO" id="GO:0005721">
    <property type="term" value="C:pericentric heterochromatin"/>
    <property type="evidence" value="ECO:0007669"/>
    <property type="project" value="TreeGrafter"/>
</dbReference>
<sequence length="1031" mass="115244">MAALSTSTSKLNVLVNRLHEYLAHSNTKDGNETPTSENANGQTNKSCCVGNSMGHTVSETGVDARYSRRKPLVVIKHSGLDESGDSNASEDLSIPFTSNGHVDVTRLPKGTALVRPEPVESGRDDFRGPEFRSRKSNVLQREFSRKRGGGQPVGIVCCTACGRQVNHFRRDSLYQHPVLKVLICKTCYNYYSSDDISKDADGMDEQCRWCAEGGNLICCDYCSNAFCKKCILRNLGRKELSGILESKWYCYVCSPEPLFDLVMACDAVLENIDNLCSQQRKKNRVEPDKSELYISPLSPQNISLDKWDHSGMDGSVVFNYNTLQVSKGITKKAKHLVDSTNTLNQAFLKFIQNVTNKQKHRVRMLFLNSFLAVTKGLRKSLTALEESLKEEFSDLDVLGSWDKILSSGLDTVPTDGGAELDISEQRCLRGLQKLASEHVDDNDSDGAAPNVHSGKKLCHDSQEARCREQRTSVSQGDVVKKLVVQLTPVSMEESSSESPKLEDFQKKESKAKGKRLLDEEALAVSPKAESKMSSDLSNAHLPEEEQGNRRSPRVKTTPLRRQSDVKTKTCLSAADSDSDSDPEGTAGTAPAANDEEQNLSRERDDSDSDEVPAALLVRANMTQSSDEEEDGHASPSKVAKKCLFWLTKNSPMSPEKMRQKRKMRDRSSESESSCRVISVQQESETDSSSDERDSQKKIQHLSTVRSIGKPHLVKREEKSGARKQRRLQSSNSKSQQEASDSSSLLSEDEQDDDSESDGSVQKMKPITENVSSLGVAAFHQSSGDDEQSRPSWAAEDDDPENRYSSKSPDVEFVEHHYYRLDGSTSAWTRKKWSDEFNNPANARGRLFLISTKAGSLGINLVAANRVVLFDASWNPSYDIQSIYRVYRFGQLKQVFVYRFLAQGTMEEKIYDRQDSLSGKTNEELMALLNRSRSAVATAFQLLQKMRSASIEEYKQQLQLQYPLLPEATLLIKAVTWKQFDDKKRNVTQAFYRDALSQQQSLTLKIQAILNSRRNSEMQVNQPGDVSRNSVP</sequence>
<evidence type="ECO:0000256" key="3">
    <source>
        <dbReference type="ARBA" id="ARBA00012551"/>
    </source>
</evidence>
<feature type="region of interest" description="Disordered" evidence="15">
    <location>
        <begin position="778"/>
        <end position="807"/>
    </location>
</feature>
<evidence type="ECO:0000256" key="4">
    <source>
        <dbReference type="ARBA" id="ARBA00022723"/>
    </source>
</evidence>
<keyword evidence="13" id="KW-0539">Nucleus</keyword>
<evidence type="ECO:0000256" key="1">
    <source>
        <dbReference type="ARBA" id="ARBA00004123"/>
    </source>
</evidence>
<dbReference type="GO" id="GO:0010468">
    <property type="term" value="P:regulation of gene expression"/>
    <property type="evidence" value="ECO:0007669"/>
    <property type="project" value="UniProtKB-ARBA"/>
</dbReference>
<feature type="domain" description="PHD-type" evidence="17">
    <location>
        <begin position="146"/>
        <end position="281"/>
    </location>
</feature>
<dbReference type="GO" id="GO:0031297">
    <property type="term" value="P:replication fork processing"/>
    <property type="evidence" value="ECO:0007669"/>
    <property type="project" value="TreeGrafter"/>
</dbReference>
<keyword evidence="11" id="KW-0238">DNA-binding</keyword>
<comment type="catalytic activity">
    <reaction evidence="14">
        <text>ATP + H2O = ADP + phosphate + H(+)</text>
        <dbReference type="Rhea" id="RHEA:13065"/>
        <dbReference type="ChEBI" id="CHEBI:15377"/>
        <dbReference type="ChEBI" id="CHEBI:15378"/>
        <dbReference type="ChEBI" id="CHEBI:30616"/>
        <dbReference type="ChEBI" id="CHEBI:43474"/>
        <dbReference type="ChEBI" id="CHEBI:456216"/>
        <dbReference type="EC" id="3.6.4.12"/>
    </reaction>
</comment>
<dbReference type="CDD" id="cd11726">
    <property type="entry name" value="ADDz_ATRX"/>
    <property type="match status" value="1"/>
</dbReference>
<dbReference type="InterPro" id="IPR041430">
    <property type="entry name" value="ADD_ATRX"/>
</dbReference>
<feature type="region of interest" description="Disordered" evidence="15">
    <location>
        <begin position="489"/>
        <end position="764"/>
    </location>
</feature>
<dbReference type="SMART" id="SM00490">
    <property type="entry name" value="HELICc"/>
    <property type="match status" value="1"/>
</dbReference>
<keyword evidence="6" id="KW-0227">DNA damage</keyword>
<dbReference type="AlphaFoldDB" id="A0A1A8GR30"/>
<keyword evidence="4" id="KW-0479">Metal-binding</keyword>
<keyword evidence="5" id="KW-0547">Nucleotide-binding</keyword>
<dbReference type="Pfam" id="PF00271">
    <property type="entry name" value="Helicase_C"/>
    <property type="match status" value="1"/>
</dbReference>
<feature type="compositionally biased region" description="Low complexity" evidence="15">
    <location>
        <begin position="728"/>
        <end position="745"/>
    </location>
</feature>
<reference evidence="18" key="1">
    <citation type="submission" date="2016-05" db="EMBL/GenBank/DDBJ databases">
        <authorList>
            <person name="Lavstsen T."/>
            <person name="Jespersen J.S."/>
        </authorList>
    </citation>
    <scope>NUCLEOTIDE SEQUENCE</scope>
    <source>
        <tissue evidence="18">Brain</tissue>
    </source>
</reference>
<dbReference type="InterPro" id="IPR013083">
    <property type="entry name" value="Znf_RING/FYVE/PHD"/>
</dbReference>
<dbReference type="InterPro" id="IPR001650">
    <property type="entry name" value="Helicase_C-like"/>
</dbReference>
<dbReference type="SUPFAM" id="SSF57903">
    <property type="entry name" value="FYVE/PHD zinc finger"/>
    <property type="match status" value="1"/>
</dbReference>
<dbReference type="Gene3D" id="3.40.50.300">
    <property type="entry name" value="P-loop containing nucleotide triphosphate hydrolases"/>
    <property type="match status" value="1"/>
</dbReference>